<evidence type="ECO:0000313" key="3">
    <source>
        <dbReference type="EnsemblFungi" id="CEF78608"/>
    </source>
</evidence>
<evidence type="ECO:0000313" key="2">
    <source>
        <dbReference type="EMBL" id="CEF78608.1"/>
    </source>
</evidence>
<organism evidence="2 4">
    <name type="scientific">Gibberella zeae (strain ATCC MYA-4620 / CBS 123657 / FGSC 9075 / NRRL 31084 / PH-1)</name>
    <name type="common">Wheat head blight fungus</name>
    <name type="synonym">Fusarium graminearum</name>
    <dbReference type="NCBI Taxonomy" id="229533"/>
    <lineage>
        <taxon>Eukaryota</taxon>
        <taxon>Fungi</taxon>
        <taxon>Dikarya</taxon>
        <taxon>Ascomycota</taxon>
        <taxon>Pezizomycotina</taxon>
        <taxon>Sordariomycetes</taxon>
        <taxon>Hypocreomycetidae</taxon>
        <taxon>Hypocreales</taxon>
        <taxon>Nectriaceae</taxon>
        <taxon>Fusarium</taxon>
    </lineage>
</organism>
<gene>
    <name evidence="2" type="ORF">FGRAMPH1_01T13611</name>
</gene>
<accession>A0A0E0S533</accession>
<dbReference type="AlphaFoldDB" id="A0A098DI25"/>
<dbReference type="EnsemblFungi" id="CEF78608">
    <property type="protein sequence ID" value="CEF78608"/>
    <property type="gene ID" value="FGRRES_15203"/>
</dbReference>
<reference evidence="2 4" key="3">
    <citation type="journal article" date="2015" name="BMC Genomics">
        <title>The completed genome sequence of the pathogenic ascomycete fungus Fusarium graminearum.</title>
        <authorList>
            <person name="King R."/>
            <person name="Urban M."/>
            <person name="Hammond-Kosack M.C."/>
            <person name="Hassani-Pak K."/>
            <person name="Hammond-Kosack K.E."/>
        </authorList>
    </citation>
    <scope>NUCLEOTIDE SEQUENCE [LARGE SCALE GENOMIC DNA]</scope>
    <source>
        <strain evidence="4">ATCC MYA-4620 / CBS 123657 / FGSC 9075 / NRRL 31084 / PH-1</strain>
        <strain evidence="2">PH-1</strain>
    </source>
</reference>
<reference evidence="3 4" key="1">
    <citation type="journal article" date="2007" name="Science">
        <title>The Fusarium graminearum genome reveals a link between localized polymorphism and pathogen specialization.</title>
        <authorList>
            <person name="Cuomo C.A."/>
            <person name="Gueldener U."/>
            <person name="Xu J.-R."/>
            <person name="Trail F."/>
            <person name="Turgeon B.G."/>
            <person name="Di Pietro A."/>
            <person name="Walton J.D."/>
            <person name="Ma L.-J."/>
            <person name="Baker S.E."/>
            <person name="Rep M."/>
            <person name="Adam G."/>
            <person name="Antoniw J."/>
            <person name="Baldwin T."/>
            <person name="Calvo S.E."/>
            <person name="Chang Y.-L."/>
            <person name="DeCaprio D."/>
            <person name="Gale L.R."/>
            <person name="Gnerre S."/>
            <person name="Goswami R.S."/>
            <person name="Hammond-Kosack K."/>
            <person name="Harris L.J."/>
            <person name="Hilburn K."/>
            <person name="Kennell J.C."/>
            <person name="Kroken S."/>
            <person name="Magnuson J.K."/>
            <person name="Mannhaupt G."/>
            <person name="Mauceli E.W."/>
            <person name="Mewes H.-W."/>
            <person name="Mitterbauer R."/>
            <person name="Muehlbauer G."/>
            <person name="Muensterkoetter M."/>
            <person name="Nelson D."/>
            <person name="O'Donnell K."/>
            <person name="Ouellet T."/>
            <person name="Qi W."/>
            <person name="Quesneville H."/>
            <person name="Roncero M.I.G."/>
            <person name="Seong K.-Y."/>
            <person name="Tetko I.V."/>
            <person name="Urban M."/>
            <person name="Waalwijk C."/>
            <person name="Ward T.J."/>
            <person name="Yao J."/>
            <person name="Birren B.W."/>
            <person name="Kistler H.C."/>
        </authorList>
    </citation>
    <scope>NUCLEOTIDE SEQUENCE [LARGE SCALE GENOMIC DNA]</scope>
    <source>
        <strain evidence="4">ATCC MYA-4620 / CBS 123657 / FGSC 9075 / NRRL 31084 / PH-1</strain>
        <strain evidence="3">PH-1 / ATCC MYA-4620 / FGSC 9075 / NRRL 31084</strain>
    </source>
</reference>
<name>A0A098DI25_GIBZE</name>
<feature type="region of interest" description="Disordered" evidence="1">
    <location>
        <begin position="1"/>
        <end position="35"/>
    </location>
</feature>
<dbReference type="InParanoid" id="A0A098DI25"/>
<protein>
    <submittedName>
        <fullName evidence="2">Chromosome 2, complete genome</fullName>
    </submittedName>
</protein>
<dbReference type="EMBL" id="HG970333">
    <property type="protein sequence ID" value="CEF78608.1"/>
    <property type="molecule type" value="Genomic_DNA"/>
</dbReference>
<proteinExistence type="predicted"/>
<accession>A0A098DI25</accession>
<dbReference type="Proteomes" id="UP000070720">
    <property type="component" value="Chromosome 2"/>
</dbReference>
<evidence type="ECO:0000313" key="4">
    <source>
        <dbReference type="Proteomes" id="UP000070720"/>
    </source>
</evidence>
<sequence length="72" mass="7585">MSDLSLNPEQSESQHKSLSQSGSPNQPESSMGISTNKSAFISHGKVAQVLVDAIYAAWNSQCSFMNAAGAII</sequence>
<dbReference type="VEuPathDB" id="FungiDB:FGRAMPH1_01G13611"/>
<reference evidence="3 4" key="2">
    <citation type="journal article" date="2010" name="Nature">
        <title>Comparative genomics reveals mobile pathogenicity chromosomes in Fusarium.</title>
        <authorList>
            <person name="Ma L.J."/>
            <person name="van der Does H.C."/>
            <person name="Borkovich K.A."/>
            <person name="Coleman J.J."/>
            <person name="Daboussi M.J."/>
            <person name="Di Pietro A."/>
            <person name="Dufresne M."/>
            <person name="Freitag M."/>
            <person name="Grabherr M."/>
            <person name="Henrissat B."/>
            <person name="Houterman P.M."/>
            <person name="Kang S."/>
            <person name="Shim W.B."/>
            <person name="Woloshuk C."/>
            <person name="Xie X."/>
            <person name="Xu J.R."/>
            <person name="Antoniw J."/>
            <person name="Baker S.E."/>
            <person name="Bluhm B.H."/>
            <person name="Breakspear A."/>
            <person name="Brown D.W."/>
            <person name="Butchko R.A."/>
            <person name="Chapman S."/>
            <person name="Coulson R."/>
            <person name="Coutinho P.M."/>
            <person name="Danchin E.G."/>
            <person name="Diener A."/>
            <person name="Gale L.R."/>
            <person name="Gardiner D.M."/>
            <person name="Goff S."/>
            <person name="Hammond-Kosack K.E."/>
            <person name="Hilburn K."/>
            <person name="Hua-Van A."/>
            <person name="Jonkers W."/>
            <person name="Kazan K."/>
            <person name="Kodira C.D."/>
            <person name="Koehrsen M."/>
            <person name="Kumar L."/>
            <person name="Lee Y.H."/>
            <person name="Li L."/>
            <person name="Manners J.M."/>
            <person name="Miranda-Saavedra D."/>
            <person name="Mukherjee M."/>
            <person name="Park G."/>
            <person name="Park J."/>
            <person name="Park S.Y."/>
            <person name="Proctor R.H."/>
            <person name="Regev A."/>
            <person name="Ruiz-Roldan M.C."/>
            <person name="Sain D."/>
            <person name="Sakthikumar S."/>
            <person name="Sykes S."/>
            <person name="Schwartz D.C."/>
            <person name="Turgeon B.G."/>
            <person name="Wapinski I."/>
            <person name="Yoder O."/>
            <person name="Young S."/>
            <person name="Zeng Q."/>
            <person name="Zhou S."/>
            <person name="Galagan J."/>
            <person name="Cuomo C.A."/>
            <person name="Kistler H.C."/>
            <person name="Rep M."/>
        </authorList>
    </citation>
    <scope>GENOME REANNOTATION</scope>
    <source>
        <strain evidence="4">ATCC MYA-4620 / CBS 123657 / FGSC 9075 / NRRL 31084 / PH-1</strain>
        <strain evidence="3">PH-1 / ATCC MYA-4620 / FGSC 9075 / NRRL 31084</strain>
    </source>
</reference>
<reference evidence="3" key="4">
    <citation type="submission" date="2017-01" db="UniProtKB">
        <authorList>
            <consortium name="EnsemblFungi"/>
        </authorList>
    </citation>
    <scope>IDENTIFICATION</scope>
    <source>
        <strain evidence="3">PH-1 / ATCC MYA-4620 / FGSC 9075 / NRRL 31084</strain>
    </source>
</reference>
<keyword evidence="4" id="KW-1185">Reference proteome</keyword>
<evidence type="ECO:0000256" key="1">
    <source>
        <dbReference type="SAM" id="MobiDB-lite"/>
    </source>
</evidence>